<feature type="compositionally biased region" description="Basic residues" evidence="1">
    <location>
        <begin position="1466"/>
        <end position="1494"/>
    </location>
</feature>
<feature type="region of interest" description="Disordered" evidence="1">
    <location>
        <begin position="1001"/>
        <end position="1494"/>
    </location>
</feature>
<evidence type="ECO:0000313" key="3">
    <source>
        <dbReference type="Proteomes" id="UP000054516"/>
    </source>
</evidence>
<evidence type="ECO:0000313" key="2">
    <source>
        <dbReference type="EMBL" id="GAP84442.2"/>
    </source>
</evidence>
<feature type="compositionally biased region" description="Low complexity" evidence="1">
    <location>
        <begin position="1167"/>
        <end position="1178"/>
    </location>
</feature>
<organism evidence="2">
    <name type="scientific">Rosellinia necatrix</name>
    <name type="common">White root-rot fungus</name>
    <dbReference type="NCBI Taxonomy" id="77044"/>
    <lineage>
        <taxon>Eukaryota</taxon>
        <taxon>Fungi</taxon>
        <taxon>Dikarya</taxon>
        <taxon>Ascomycota</taxon>
        <taxon>Pezizomycotina</taxon>
        <taxon>Sordariomycetes</taxon>
        <taxon>Xylariomycetidae</taxon>
        <taxon>Xylariales</taxon>
        <taxon>Xylariaceae</taxon>
        <taxon>Rosellinia</taxon>
    </lineage>
</organism>
<dbReference type="STRING" id="77044.A0A1S7UM68"/>
<name>A0A1S7UM68_ROSNE</name>
<feature type="region of interest" description="Disordered" evidence="1">
    <location>
        <begin position="787"/>
        <end position="820"/>
    </location>
</feature>
<feature type="compositionally biased region" description="Pro residues" evidence="1">
    <location>
        <begin position="1382"/>
        <end position="1393"/>
    </location>
</feature>
<keyword evidence="3" id="KW-1185">Reference proteome</keyword>
<feature type="compositionally biased region" description="Low complexity" evidence="1">
    <location>
        <begin position="1002"/>
        <end position="1012"/>
    </location>
</feature>
<feature type="compositionally biased region" description="Low complexity" evidence="1">
    <location>
        <begin position="840"/>
        <end position="858"/>
    </location>
</feature>
<proteinExistence type="predicted"/>
<dbReference type="PANTHER" id="PTHR35711">
    <property type="entry name" value="EXPRESSED PROTEIN"/>
    <property type="match status" value="1"/>
</dbReference>
<sequence length="1494" mass="163044">MIAPLVALQRKIRRRHLRYGALLLEKPQKLNERHREIKIVKPTPISIPITETEAVVSSNMAFAGEIEVEEMMVKDELVGDSDEISVVLSERENGEEGRAILQSKIPFKERLDPFVGPKDSKFLEIENYFSSLLEDLDPKDILEGTFDDLEILLITPQPGPPDLINWQRRNARRFHENLETKFKDHPDTPAFKMACLYFGLPVEPLITGSKPFVLPPDPDPLDAENSASDANPLKFLEQHAKQNGYGKGMPNPRGGGVSGYAAINEAVQEVFPEGYEMDIEAAQEVFPEGYEMDIETVQDVSPEGYEMDIEAVQEVSPEGYEMDIEWGSADGSNAKLNRKASDKQMRVYSWQGAMNTSLNYADFIVQVDRLISNWKRVDRSVCIEIWRVAPLKFMERVTGKIHHNSHEALSGDPVWSLVQKYFGSEDTTEYACFVREGEESDTTDETRPGGYQPLITNRHIIRIENEDRDEVAYMRVPRDINMGHKPHQFSMEYMLTMQVLLLPGASHTSVSYRNGLIGNTYQYLDPPSGLWNEVINARRQQLGLIPTISFRLIDLDDQFVPIMTPGVFTSANLPDLTRKDFAINPNGGSVALHKIYQTLTLSMKKVNFARNCIGVEIWCPGPSFKNVAQKPACIGFSQDIRHVTGQQDWQKFLTVETLPDEPFSLVVRPVYKAYRLQTEDGKRNISLQINQYGLKAFKDFIHNHLGGKYDPMNTSQVIILRPDSQESHQTELVIRHDATEEEWCWILRNIVEPNLIVSIEKTKNEWRIPKTSLWGPRYASESLTADEPGVPAFKMGSKSTSKDLPPLFPGPQKEAARTGAAVRARSALFNNLRSTIDRASSSSSSSSSSSPSGARGPRLPLARAAVADSIFADPLRPVMPAGGQAALESVIRTGPGVPGVSIAMMTPTEVLRLQREVHVLRALLLDRARACPFAGCERAFAFADAGGLDRHVREEHSVLRCFLCDKDVHLLPYYDADQVKRHFLEEHVADVLEAFGSLAVKSDSSQGRSSSDGDQDDSDDSDSDDSDSDSSDSDNSESDSSESDSSESDNNYGDKVRGKRRVRRHNWSSESTSGREGMGAWGDSDTSPGSTSLSADGHGYQGDPLTIQFAENPWEKTTDRVRRGEDPWREVDERYAVRIAPLRIRVSSIRQGVPQLPAIDDNDDDNNNNNNNNNNNDGDNNDDGGNDGDGGSNMGPRPATVSSADDESEPGAAAPRTGASAERVTTTAAQDDTPAATATATATTPGSGGGSNKRKRKRPLADIDTSYQRGGHTGSGDEDYEYSERSAVADPLTNIDANANTDADANADVDADTRPPRPKRAKTPAATTTATLTPIPIPTPSTAAAAALTPVPTPASYAPVPAPSPAASASAGRAPPTTTTTVPPPSPPPPPPAVVVEEEQGEQEQEQEEEAAPEVVAPSAPKVTRRGRAVKASRAAREAAAAAAAAAATTGEDEAGAETGAGAGAKRGRGGRRGRGRGGARGGARRGRSKAAKE</sequence>
<dbReference type="OrthoDB" id="4850289at2759"/>
<feature type="compositionally biased region" description="Basic residues" evidence="1">
    <location>
        <begin position="1057"/>
        <end position="1066"/>
    </location>
</feature>
<feature type="compositionally biased region" description="Acidic residues" evidence="1">
    <location>
        <begin position="1396"/>
        <end position="1412"/>
    </location>
</feature>
<feature type="compositionally biased region" description="Low complexity" evidence="1">
    <location>
        <begin position="1432"/>
        <end position="1450"/>
    </location>
</feature>
<protein>
    <submittedName>
        <fullName evidence="2">Uncharacterized protein</fullName>
    </submittedName>
</protein>
<feature type="compositionally biased region" description="Low complexity" evidence="1">
    <location>
        <begin position="1225"/>
        <end position="1245"/>
    </location>
</feature>
<dbReference type="Proteomes" id="UP000054516">
    <property type="component" value="Unassembled WGS sequence"/>
</dbReference>
<feature type="compositionally biased region" description="Polar residues" evidence="1">
    <location>
        <begin position="1084"/>
        <end position="1094"/>
    </location>
</feature>
<dbReference type="EMBL" id="DF977452">
    <property type="protein sequence ID" value="GAP84442.2"/>
    <property type="molecule type" value="Genomic_DNA"/>
</dbReference>
<gene>
    <name evidence="2" type="ORF">SAMD00023353_0702670</name>
</gene>
<feature type="compositionally biased region" description="Acidic residues" evidence="1">
    <location>
        <begin position="1013"/>
        <end position="1047"/>
    </location>
</feature>
<evidence type="ECO:0000256" key="1">
    <source>
        <dbReference type="SAM" id="MobiDB-lite"/>
    </source>
</evidence>
<dbReference type="PANTHER" id="PTHR35711:SF1">
    <property type="entry name" value="ECTODERMAL, ISOFORM F"/>
    <property type="match status" value="1"/>
</dbReference>
<feature type="compositionally biased region" description="Low complexity" evidence="1">
    <location>
        <begin position="1323"/>
        <end position="1381"/>
    </location>
</feature>
<feature type="region of interest" description="Disordered" evidence="1">
    <location>
        <begin position="838"/>
        <end position="858"/>
    </location>
</feature>
<reference evidence="2" key="1">
    <citation type="submission" date="2016-03" db="EMBL/GenBank/DDBJ databases">
        <title>Draft genome sequence of Rosellinia necatrix.</title>
        <authorList>
            <person name="Kanematsu S."/>
        </authorList>
    </citation>
    <scope>NUCLEOTIDE SEQUENCE [LARGE SCALE GENOMIC DNA]</scope>
    <source>
        <strain evidence="2">W97</strain>
    </source>
</reference>
<feature type="compositionally biased region" description="Low complexity" evidence="1">
    <location>
        <begin position="1293"/>
        <end position="1304"/>
    </location>
</feature>
<feature type="compositionally biased region" description="Basic and acidic residues" evidence="1">
    <location>
        <begin position="1113"/>
        <end position="1136"/>
    </location>
</feature>
<accession>A0A1S7UM68</accession>